<evidence type="ECO:0000313" key="1">
    <source>
        <dbReference type="EMBL" id="QBZ53634.1"/>
    </source>
</evidence>
<evidence type="ECO:0008006" key="3">
    <source>
        <dbReference type="Google" id="ProtNLM"/>
    </source>
</evidence>
<organism evidence="1 2">
    <name type="scientific">Pyricularia oryzae</name>
    <name type="common">Rice blast fungus</name>
    <name type="synonym">Magnaporthe oryzae</name>
    <dbReference type="NCBI Taxonomy" id="318829"/>
    <lineage>
        <taxon>Eukaryota</taxon>
        <taxon>Fungi</taxon>
        <taxon>Dikarya</taxon>
        <taxon>Ascomycota</taxon>
        <taxon>Pezizomycotina</taxon>
        <taxon>Sordariomycetes</taxon>
        <taxon>Sordariomycetidae</taxon>
        <taxon>Magnaporthales</taxon>
        <taxon>Pyriculariaceae</taxon>
        <taxon>Pyricularia</taxon>
    </lineage>
</organism>
<name>A0A4P7N1E9_PYROR</name>
<dbReference type="AlphaFoldDB" id="A0A4P7N1E9"/>
<dbReference type="Proteomes" id="UP000294847">
    <property type="component" value="Chromosome 1"/>
</dbReference>
<reference evidence="1 2" key="1">
    <citation type="journal article" date="2019" name="Mol. Biol. Evol.">
        <title>Blast fungal genomes show frequent chromosomal changes, gene gains and losses, and effector gene turnover.</title>
        <authorList>
            <person name="Gomez Luciano L.B."/>
            <person name="Jason Tsai I."/>
            <person name="Chuma I."/>
            <person name="Tosa Y."/>
            <person name="Chen Y.H."/>
            <person name="Li J.Y."/>
            <person name="Li M.Y."/>
            <person name="Jade Lu M.Y."/>
            <person name="Nakayashiki H."/>
            <person name="Li W.H."/>
        </authorList>
    </citation>
    <scope>NUCLEOTIDE SEQUENCE [LARGE SCALE GENOMIC DNA]</scope>
    <source>
        <strain evidence="1">MZ5-1-6</strain>
    </source>
</reference>
<evidence type="ECO:0000313" key="2">
    <source>
        <dbReference type="Proteomes" id="UP000294847"/>
    </source>
</evidence>
<proteinExistence type="predicted"/>
<accession>A0A4P7N1E9</accession>
<dbReference type="EMBL" id="CP034204">
    <property type="protein sequence ID" value="QBZ53634.1"/>
    <property type="molecule type" value="Genomic_DNA"/>
</dbReference>
<gene>
    <name evidence="1" type="ORF">PoMZ_09322</name>
</gene>
<protein>
    <recommendedName>
        <fullName evidence="3">TLDc domain-containing protein</fullName>
    </recommendedName>
</protein>
<sequence>MGQYFSQALEAPPTVETFDDFITRFQTLIRGLYFNRRDQQWLLNISAEFNPTPSAAGEWDESSLSRFLRTLVPEPLWPDLENSIPLLHRSLARLGSFPYHNAPPRPLTVDTALVAIVVISFECNRKWLRFDQCAASEAAEEQQTQRWAHRVLFQSMSVAKVAAAGPAELRTDADDEDLLRAYQLVQEANQTRDWERNPTVVRHGDPIIPVQHLPSSQSRNMSGIIPRSEFKSVLKLLLHFQLYLAGEPVADQSLDVAVDSVLGAFLPADADESSDIEWDAFEAATNAIGPNLFLNIGYLGSPIEEPNDLKPTNPFNAKDMALWVEQTFLPPKHTSLPTGAILNSASLSQLLAILPRSFVFTPTTSVSSFQNDEFNIGVLHQHLTSGQRPIILLISSAGSSVLAGAVFPAEESENHEGLVWQLVPTLKVARSQGDAIQTTLDRSASQLTVSIGASRICLWEDGRAEICGFGGLTLQFLIEAMEVIFV</sequence>